<feature type="compositionally biased region" description="Basic and acidic residues" evidence="1">
    <location>
        <begin position="60"/>
        <end position="78"/>
    </location>
</feature>
<organism evidence="2 3">
    <name type="scientific">candidate division MSBL1 archaeon SCGC-AAA259E22</name>
    <dbReference type="NCBI Taxonomy" id="1698265"/>
    <lineage>
        <taxon>Archaea</taxon>
        <taxon>Methanobacteriati</taxon>
        <taxon>Methanobacteriota</taxon>
        <taxon>candidate division MSBL1</taxon>
    </lineage>
</organism>
<comment type="caution">
    <text evidence="2">The sequence shown here is derived from an EMBL/GenBank/DDBJ whole genome shotgun (WGS) entry which is preliminary data.</text>
</comment>
<gene>
    <name evidence="2" type="ORF">AKJ66_04745</name>
</gene>
<name>A0A133UD02_9EURY</name>
<reference evidence="2 3" key="1">
    <citation type="journal article" date="2016" name="Sci. Rep.">
        <title>Metabolic traits of an uncultured archaeal lineage -MSBL1- from brine pools of the Red Sea.</title>
        <authorList>
            <person name="Mwirichia R."/>
            <person name="Alam I."/>
            <person name="Rashid M."/>
            <person name="Vinu M."/>
            <person name="Ba-Alawi W."/>
            <person name="Anthony Kamau A."/>
            <person name="Kamanda Ngugi D."/>
            <person name="Goker M."/>
            <person name="Klenk H.P."/>
            <person name="Bajic V."/>
            <person name="Stingl U."/>
        </authorList>
    </citation>
    <scope>NUCLEOTIDE SEQUENCE [LARGE SCALE GENOMIC DNA]</scope>
    <source>
        <strain evidence="2">SCGC-AAA259E22</strain>
    </source>
</reference>
<proteinExistence type="predicted"/>
<dbReference type="AlphaFoldDB" id="A0A133UD02"/>
<protein>
    <submittedName>
        <fullName evidence="2">Uncharacterized protein</fullName>
    </submittedName>
</protein>
<evidence type="ECO:0000313" key="3">
    <source>
        <dbReference type="Proteomes" id="UP000070657"/>
    </source>
</evidence>
<sequence length="104" mass="12536">MKITRKRAKKLLEVSEEEREKIWKENEEGRDECPFEKWERERKKILDRLRNFPDLVEETTSRLEVDRPKQGRKQKPDPAQKSMLILFARLAQKGNRDMEAILSI</sequence>
<dbReference type="EMBL" id="LHXP01000098">
    <property type="protein sequence ID" value="KXA92064.1"/>
    <property type="molecule type" value="Genomic_DNA"/>
</dbReference>
<evidence type="ECO:0000256" key="1">
    <source>
        <dbReference type="SAM" id="MobiDB-lite"/>
    </source>
</evidence>
<evidence type="ECO:0000313" key="2">
    <source>
        <dbReference type="EMBL" id="KXA92064.1"/>
    </source>
</evidence>
<feature type="region of interest" description="Disordered" evidence="1">
    <location>
        <begin position="60"/>
        <end position="81"/>
    </location>
</feature>
<dbReference type="Proteomes" id="UP000070657">
    <property type="component" value="Unassembled WGS sequence"/>
</dbReference>
<keyword evidence="3" id="KW-1185">Reference proteome</keyword>
<accession>A0A133UD02</accession>